<dbReference type="SUPFAM" id="SSF63829">
    <property type="entry name" value="Calcium-dependent phosphotriesterase"/>
    <property type="match status" value="1"/>
</dbReference>
<accession>A0A6A7BQJ8</accession>
<organism evidence="1 2">
    <name type="scientific">Plenodomus tracheiphilus IPT5</name>
    <dbReference type="NCBI Taxonomy" id="1408161"/>
    <lineage>
        <taxon>Eukaryota</taxon>
        <taxon>Fungi</taxon>
        <taxon>Dikarya</taxon>
        <taxon>Ascomycota</taxon>
        <taxon>Pezizomycotina</taxon>
        <taxon>Dothideomycetes</taxon>
        <taxon>Pleosporomycetidae</taxon>
        <taxon>Pleosporales</taxon>
        <taxon>Pleosporineae</taxon>
        <taxon>Leptosphaeriaceae</taxon>
        <taxon>Plenodomus</taxon>
    </lineage>
</organism>
<evidence type="ECO:0000313" key="2">
    <source>
        <dbReference type="Proteomes" id="UP000799423"/>
    </source>
</evidence>
<gene>
    <name evidence="1" type="ORF">T440DRAFT_438107</name>
</gene>
<proteinExistence type="predicted"/>
<sequence length="393" mass="42941">MANRSIYFVVVIALIAPYLYDRYIALSAILSNGPGKLQNLNSFKSHEVKFRDRIRNCEDVLVEEGMGIAFLSCDPGRDRWNTVMGTFMHPLPARAGGDSGRIWIYDYTTPDLPDTEALKALEFINFDNAADLHPLGIEFDAETSTLYVINHSRNSGSVIEVFQVSIPDATATHVQTHKQPLIHAPNSLHVLSPGKLLISNDHYFRAAAYPVLSQIETFSGLPGGTVVYADLQNPSETKILARVPFANGVKMLNSTTVAVASSSKAGIYFYSWSPETHSLQYQTFVRTSAAADNLSVDSKGKLLISGHPFAPGLTVVSKGRAKCDLAGTEDEKKACECTAPSWAAEWSEEGGLKEVYKNDGTEFCSSSTFARDVSRGIGMISGLYDRGLLVVRE</sequence>
<dbReference type="PANTHER" id="PTHR11799">
    <property type="entry name" value="PARAOXONASE"/>
    <property type="match status" value="1"/>
</dbReference>
<dbReference type="InterPro" id="IPR051288">
    <property type="entry name" value="Serum_paraoxonase/arylesterase"/>
</dbReference>
<reference evidence="1" key="1">
    <citation type="submission" date="2020-01" db="EMBL/GenBank/DDBJ databases">
        <authorList>
            <consortium name="DOE Joint Genome Institute"/>
            <person name="Haridas S."/>
            <person name="Albert R."/>
            <person name="Binder M."/>
            <person name="Bloem J."/>
            <person name="Labutti K."/>
            <person name="Salamov A."/>
            <person name="Andreopoulos B."/>
            <person name="Baker S.E."/>
            <person name="Barry K."/>
            <person name="Bills G."/>
            <person name="Bluhm B.H."/>
            <person name="Cannon C."/>
            <person name="Castanera R."/>
            <person name="Culley D.E."/>
            <person name="Daum C."/>
            <person name="Ezra D."/>
            <person name="Gonzalez J.B."/>
            <person name="Henrissat B."/>
            <person name="Kuo A."/>
            <person name="Liang C."/>
            <person name="Lipzen A."/>
            <person name="Lutzoni F."/>
            <person name="Magnuson J."/>
            <person name="Mondo S."/>
            <person name="Nolan M."/>
            <person name="Ohm R."/>
            <person name="Pangilinan J."/>
            <person name="Park H.-J."/>
            <person name="Ramirez L."/>
            <person name="Alfaro M."/>
            <person name="Sun H."/>
            <person name="Tritt A."/>
            <person name="Yoshinaga Y."/>
            <person name="Zwiers L.-H."/>
            <person name="Turgeon B.G."/>
            <person name="Goodwin S.B."/>
            <person name="Spatafora J.W."/>
            <person name="Crous P.W."/>
            <person name="Grigoriev I.V."/>
        </authorList>
    </citation>
    <scope>NUCLEOTIDE SEQUENCE</scope>
    <source>
        <strain evidence="1">IPT5</strain>
    </source>
</reference>
<protein>
    <submittedName>
        <fullName evidence="1">Calcium-dependent phosphotriesterase</fullName>
    </submittedName>
</protein>
<dbReference type="AlphaFoldDB" id="A0A6A7BQJ8"/>
<dbReference type="PANTHER" id="PTHR11799:SF30">
    <property type="entry name" value="SERUM PARAOXONASE_ARYLESTERASE 2"/>
    <property type="match status" value="1"/>
</dbReference>
<keyword evidence="2" id="KW-1185">Reference proteome</keyword>
<dbReference type="Gene3D" id="2.120.10.30">
    <property type="entry name" value="TolB, C-terminal domain"/>
    <property type="match status" value="1"/>
</dbReference>
<dbReference type="Proteomes" id="UP000799423">
    <property type="component" value="Unassembled WGS sequence"/>
</dbReference>
<dbReference type="InterPro" id="IPR011042">
    <property type="entry name" value="6-blade_b-propeller_TolB-like"/>
</dbReference>
<dbReference type="EMBL" id="MU006288">
    <property type="protein sequence ID" value="KAF2856929.1"/>
    <property type="molecule type" value="Genomic_DNA"/>
</dbReference>
<dbReference type="OrthoDB" id="5307922at2759"/>
<name>A0A6A7BQJ8_9PLEO</name>
<evidence type="ECO:0000313" key="1">
    <source>
        <dbReference type="EMBL" id="KAF2856929.1"/>
    </source>
</evidence>